<dbReference type="NCBIfam" id="TIGR00149">
    <property type="entry name" value="TIGR00149_YjbQ"/>
    <property type="match status" value="1"/>
</dbReference>
<dbReference type="Gene3D" id="2.60.120.460">
    <property type="entry name" value="YjbQ-like"/>
    <property type="match status" value="1"/>
</dbReference>
<comment type="similarity">
    <text evidence="1">Belongs to the UPF0047 family.</text>
</comment>
<sequence length="198" mass="21661">MWLGRKYLLPTFPRISTALLITSLILQPSLALMKRSSSSSQEGQIISGTTSWMQKTISITAPSRGCHLITREVVSQLPELRRFQVGTAHLFIKHTSASLTLNENADPDVQADLEKALNRIVPESWNRDMFVHTAEGDDDMPGHVKSALVGAAISIPISNGAFNLGTWQGIYLCEHRNQGGFGGGHNRKIVITLQGITS</sequence>
<reference evidence="2" key="1">
    <citation type="submission" date="2021-01" db="EMBL/GenBank/DDBJ databases">
        <authorList>
            <person name="Corre E."/>
            <person name="Pelletier E."/>
            <person name="Niang G."/>
            <person name="Scheremetjew M."/>
            <person name="Finn R."/>
            <person name="Kale V."/>
            <person name="Holt S."/>
            <person name="Cochrane G."/>
            <person name="Meng A."/>
            <person name="Brown T."/>
            <person name="Cohen L."/>
        </authorList>
    </citation>
    <scope>NUCLEOTIDE SEQUENCE</scope>
    <source>
        <strain evidence="2">CCMP1661</strain>
    </source>
</reference>
<dbReference type="PANTHER" id="PTHR30615:SF8">
    <property type="entry name" value="UPF0047 PROTEIN C4A8.02C"/>
    <property type="match status" value="1"/>
</dbReference>
<dbReference type="Pfam" id="PF01894">
    <property type="entry name" value="YjbQ"/>
    <property type="match status" value="1"/>
</dbReference>
<evidence type="ECO:0000313" key="2">
    <source>
        <dbReference type="EMBL" id="CAD9868854.1"/>
    </source>
</evidence>
<dbReference type="InterPro" id="IPR001602">
    <property type="entry name" value="UPF0047_YjbQ-like"/>
</dbReference>
<organism evidence="2">
    <name type="scientific">Fibrocapsa japonica</name>
    <dbReference type="NCBI Taxonomy" id="94617"/>
    <lineage>
        <taxon>Eukaryota</taxon>
        <taxon>Sar</taxon>
        <taxon>Stramenopiles</taxon>
        <taxon>Ochrophyta</taxon>
        <taxon>Raphidophyceae</taxon>
        <taxon>Chattonellales</taxon>
        <taxon>Chattonellaceae</taxon>
        <taxon>Fibrocapsa</taxon>
    </lineage>
</organism>
<accession>A0A7S2XZV0</accession>
<evidence type="ECO:0008006" key="3">
    <source>
        <dbReference type="Google" id="ProtNLM"/>
    </source>
</evidence>
<name>A0A7S2XZV0_9STRA</name>
<evidence type="ECO:0000256" key="1">
    <source>
        <dbReference type="ARBA" id="ARBA00005534"/>
    </source>
</evidence>
<dbReference type="PANTHER" id="PTHR30615">
    <property type="entry name" value="UNCHARACTERIZED PROTEIN YJBQ-RELATED"/>
    <property type="match status" value="1"/>
</dbReference>
<dbReference type="AlphaFoldDB" id="A0A7S2XZV0"/>
<dbReference type="InterPro" id="IPR035917">
    <property type="entry name" value="YjbQ-like_sf"/>
</dbReference>
<gene>
    <name evidence="2" type="ORF">FJAP1339_LOCUS8801</name>
</gene>
<proteinExistence type="inferred from homology"/>
<dbReference type="SUPFAM" id="SSF111038">
    <property type="entry name" value="YjbQ-like"/>
    <property type="match status" value="1"/>
</dbReference>
<protein>
    <recommendedName>
        <fullName evidence="3">Secondary thiamine-phosphate synthase enzyme</fullName>
    </recommendedName>
</protein>
<dbReference type="EMBL" id="HBHR01017547">
    <property type="protein sequence ID" value="CAD9868854.1"/>
    <property type="molecule type" value="Transcribed_RNA"/>
</dbReference>